<keyword evidence="2 3" id="KW-0040">ANK repeat</keyword>
<dbReference type="Proteomes" id="UP001500443">
    <property type="component" value="Unassembled WGS sequence"/>
</dbReference>
<evidence type="ECO:0000256" key="3">
    <source>
        <dbReference type="PROSITE-ProRule" id="PRU00023"/>
    </source>
</evidence>
<dbReference type="Gene3D" id="1.25.40.20">
    <property type="entry name" value="Ankyrin repeat-containing domain"/>
    <property type="match status" value="1"/>
</dbReference>
<dbReference type="InterPro" id="IPR002110">
    <property type="entry name" value="Ankyrin_rpt"/>
</dbReference>
<keyword evidence="1" id="KW-0677">Repeat</keyword>
<keyword evidence="5" id="KW-1185">Reference proteome</keyword>
<dbReference type="PROSITE" id="PS50088">
    <property type="entry name" value="ANK_REPEAT"/>
    <property type="match status" value="2"/>
</dbReference>
<evidence type="ECO:0000313" key="5">
    <source>
        <dbReference type="Proteomes" id="UP001500443"/>
    </source>
</evidence>
<dbReference type="RefSeq" id="WP_027753170.1">
    <property type="nucleotide sequence ID" value="NZ_BAAAPF010000018.1"/>
</dbReference>
<comment type="caution">
    <text evidence="4">The sequence shown here is derived from an EMBL/GenBank/DDBJ whole genome shotgun (WGS) entry which is preliminary data.</text>
</comment>
<sequence>MSAADEPAHDPAVFELATKAFELARQGQTDTLSAYVDAGVPAGLRDDDGDTLVMLAAVHGHADTVGALLRRGADADEVGALGATPLAAAVRSGADEVVRVLLRHGADPQAGSPSAVAAARAAGRTELLELFGRV</sequence>
<dbReference type="PANTHER" id="PTHR24171">
    <property type="entry name" value="ANKYRIN REPEAT DOMAIN-CONTAINING PROTEIN 39-RELATED"/>
    <property type="match status" value="1"/>
</dbReference>
<name>A0ABN2XKG0_9ACTN</name>
<dbReference type="SUPFAM" id="SSF48403">
    <property type="entry name" value="Ankyrin repeat"/>
    <property type="match status" value="1"/>
</dbReference>
<feature type="repeat" description="ANK" evidence="3">
    <location>
        <begin position="81"/>
        <end position="113"/>
    </location>
</feature>
<protein>
    <submittedName>
        <fullName evidence="4">Ankyrin repeat domain-containing protein</fullName>
    </submittedName>
</protein>
<dbReference type="Pfam" id="PF12796">
    <property type="entry name" value="Ank_2"/>
    <property type="match status" value="1"/>
</dbReference>
<proteinExistence type="predicted"/>
<dbReference type="PROSITE" id="PS50297">
    <property type="entry name" value="ANK_REP_REGION"/>
    <property type="match status" value="2"/>
</dbReference>
<evidence type="ECO:0000313" key="4">
    <source>
        <dbReference type="EMBL" id="GAA2113039.1"/>
    </source>
</evidence>
<evidence type="ECO:0000256" key="2">
    <source>
        <dbReference type="ARBA" id="ARBA00023043"/>
    </source>
</evidence>
<organism evidence="4 5">
    <name type="scientific">Streptomyces synnematoformans</name>
    <dbReference type="NCBI Taxonomy" id="415721"/>
    <lineage>
        <taxon>Bacteria</taxon>
        <taxon>Bacillati</taxon>
        <taxon>Actinomycetota</taxon>
        <taxon>Actinomycetes</taxon>
        <taxon>Kitasatosporales</taxon>
        <taxon>Streptomycetaceae</taxon>
        <taxon>Streptomyces</taxon>
    </lineage>
</organism>
<evidence type="ECO:0000256" key="1">
    <source>
        <dbReference type="ARBA" id="ARBA00022737"/>
    </source>
</evidence>
<gene>
    <name evidence="4" type="ORF">GCM10009802_11520</name>
</gene>
<reference evidence="4 5" key="1">
    <citation type="journal article" date="2019" name="Int. J. Syst. Evol. Microbiol.">
        <title>The Global Catalogue of Microorganisms (GCM) 10K type strain sequencing project: providing services to taxonomists for standard genome sequencing and annotation.</title>
        <authorList>
            <consortium name="The Broad Institute Genomics Platform"/>
            <consortium name="The Broad Institute Genome Sequencing Center for Infectious Disease"/>
            <person name="Wu L."/>
            <person name="Ma J."/>
        </authorList>
    </citation>
    <scope>NUCLEOTIDE SEQUENCE [LARGE SCALE GENOMIC DNA]</scope>
    <source>
        <strain evidence="4 5">JCM 15481</strain>
    </source>
</reference>
<accession>A0ABN2XKG0</accession>
<dbReference type="EMBL" id="BAAAPF010000018">
    <property type="protein sequence ID" value="GAA2113039.1"/>
    <property type="molecule type" value="Genomic_DNA"/>
</dbReference>
<dbReference type="SMART" id="SM00248">
    <property type="entry name" value="ANK"/>
    <property type="match status" value="2"/>
</dbReference>
<dbReference type="InterPro" id="IPR036770">
    <property type="entry name" value="Ankyrin_rpt-contain_sf"/>
</dbReference>
<feature type="repeat" description="ANK" evidence="3">
    <location>
        <begin position="48"/>
        <end position="80"/>
    </location>
</feature>